<dbReference type="RefSeq" id="WP_152369860.1">
    <property type="nucleotide sequence ID" value="NZ_BMSJ01000005.1"/>
</dbReference>
<dbReference type="AlphaFoldDB" id="A0AAV4KHU5"/>
<protein>
    <recommendedName>
        <fullName evidence="6">MFS transporter</fullName>
    </recommendedName>
</protein>
<name>A0AAV4KHU5_9ACTN</name>
<keyword evidence="4" id="KW-1185">Reference proteome</keyword>
<evidence type="ECO:0000256" key="1">
    <source>
        <dbReference type="SAM" id="Phobius"/>
    </source>
</evidence>
<keyword evidence="1" id="KW-0472">Membrane</keyword>
<proteinExistence type="predicted"/>
<evidence type="ECO:0000313" key="4">
    <source>
        <dbReference type="Proteomes" id="UP000326029"/>
    </source>
</evidence>
<evidence type="ECO:0000313" key="2">
    <source>
        <dbReference type="EMBL" id="GGR27531.1"/>
    </source>
</evidence>
<feature type="transmembrane region" description="Helical" evidence="1">
    <location>
        <begin position="33"/>
        <end position="53"/>
    </location>
</feature>
<gene>
    <name evidence="3" type="ORF">CP977_08430</name>
    <name evidence="2" type="ORF">GCM10010497_32490</name>
</gene>
<evidence type="ECO:0000313" key="5">
    <source>
        <dbReference type="Proteomes" id="UP000642014"/>
    </source>
</evidence>
<keyword evidence="1" id="KW-1133">Transmembrane helix</keyword>
<reference evidence="2 5" key="1">
    <citation type="journal article" date="2014" name="Int. J. Syst. Evol. Microbiol.">
        <title>Complete genome sequence of Corynebacterium casei LMG S-19264T (=DSM 44701T), isolated from a smear-ripened cheese.</title>
        <authorList>
            <consortium name="US DOE Joint Genome Institute (JGI-PGF)"/>
            <person name="Walter F."/>
            <person name="Albersmeier A."/>
            <person name="Kalinowski J."/>
            <person name="Ruckert C."/>
        </authorList>
    </citation>
    <scope>NUCLEOTIDE SEQUENCE [LARGE SCALE GENOMIC DNA]</scope>
    <source>
        <strain evidence="2 5">JCM 4205</strain>
    </source>
</reference>
<dbReference type="EMBL" id="BMSJ01000005">
    <property type="protein sequence ID" value="GGR27531.1"/>
    <property type="molecule type" value="Genomic_DNA"/>
</dbReference>
<reference evidence="3 4" key="2">
    <citation type="submission" date="2017-09" db="EMBL/GenBank/DDBJ databases">
        <authorList>
            <person name="Lee N."/>
            <person name="Cho B.-K."/>
        </authorList>
    </citation>
    <scope>NUCLEOTIDE SEQUENCE [LARGE SCALE GENOMIC DNA]</scope>
    <source>
        <strain evidence="3 4">ATCC 19740</strain>
    </source>
</reference>
<keyword evidence="1" id="KW-0812">Transmembrane</keyword>
<dbReference type="Proteomes" id="UP000642014">
    <property type="component" value="Unassembled WGS sequence"/>
</dbReference>
<dbReference type="Proteomes" id="UP000326029">
    <property type="component" value="Chromosome"/>
</dbReference>
<organism evidence="2 5">
    <name type="scientific">Streptomyces cinereoruber</name>
    <dbReference type="NCBI Taxonomy" id="67260"/>
    <lineage>
        <taxon>Bacteria</taxon>
        <taxon>Bacillati</taxon>
        <taxon>Actinomycetota</taxon>
        <taxon>Actinomycetes</taxon>
        <taxon>Kitasatosporales</taxon>
        <taxon>Streptomycetaceae</taxon>
        <taxon>Streptomyces</taxon>
    </lineage>
</organism>
<sequence length="60" mass="6059">MVVAAGCWGASMSPVALLPVADPAERVTVLTRLSYAGVMITGFLLAACAAVVLRRRGAGA</sequence>
<dbReference type="EMBL" id="CP023693">
    <property type="protein sequence ID" value="QEV32188.1"/>
    <property type="molecule type" value="Genomic_DNA"/>
</dbReference>
<reference evidence="2" key="3">
    <citation type="submission" date="2023-08" db="EMBL/GenBank/DDBJ databases">
        <authorList>
            <person name="Sun Q."/>
            <person name="Ohkuma M."/>
        </authorList>
    </citation>
    <scope>NUCLEOTIDE SEQUENCE</scope>
    <source>
        <strain evidence="2">JCM 4205</strain>
    </source>
</reference>
<accession>A0AAV4KHU5</accession>
<evidence type="ECO:0008006" key="6">
    <source>
        <dbReference type="Google" id="ProtNLM"/>
    </source>
</evidence>
<dbReference type="GeneID" id="95453796"/>
<evidence type="ECO:0000313" key="3">
    <source>
        <dbReference type="EMBL" id="QEV32188.1"/>
    </source>
</evidence>